<dbReference type="AlphaFoldDB" id="A0A0M4LGI5"/>
<dbReference type="NCBIfam" id="NF046018">
    <property type="entry name" value="HisPtaseChptBrucRhz"/>
    <property type="match status" value="1"/>
</dbReference>
<dbReference type="InterPro" id="IPR036890">
    <property type="entry name" value="HATPase_C_sf"/>
</dbReference>
<dbReference type="Gene3D" id="3.30.565.10">
    <property type="entry name" value="Histidine kinase-like ATPase, C-terminal domain"/>
    <property type="match status" value="1"/>
</dbReference>
<evidence type="ECO:0000259" key="1">
    <source>
        <dbReference type="Pfam" id="PF10090"/>
    </source>
</evidence>
<sequence length="212" mass="23633">MMLAASLKSVDFANLLCSRICHDLVSPISAIQNAMELYDEGGVNDDALELIRFSVAKASAHLQFARLAFGAAGSVDCQIDTNSVRHVVEQYMAEEKAVLRWQVPSLLLPKDEVKLLLNLLLVANMVIPRAGEIIVTVIQDAAIRSLFFEIHGKILRVPSYFVDLYSGRVPREPVDARTVQFYYTVHLAEISAMKISTYESGDHIILESRKEL</sequence>
<dbReference type="OrthoDB" id="9803702at2"/>
<dbReference type="Pfam" id="PF10090">
    <property type="entry name" value="HPTransfase"/>
    <property type="match status" value="1"/>
</dbReference>
<dbReference type="InterPro" id="IPR018762">
    <property type="entry name" value="ChpT_C"/>
</dbReference>
<dbReference type="RefSeq" id="WP_053944085.1">
    <property type="nucleotide sequence ID" value="NZ_CP010401.1"/>
</dbReference>
<evidence type="ECO:0000313" key="3">
    <source>
        <dbReference type="Proteomes" id="UP000057213"/>
    </source>
</evidence>
<reference evidence="2 3" key="1">
    <citation type="journal article" date="2015" name="Genome Announc.">
        <title>Complete Genome Sequence of Bartonella ancashensis Strain 20.00, Isolated from the Blood of a Patient with Verruga Peruana.</title>
        <authorList>
            <person name="Hang J."/>
            <person name="Mullins K.E."/>
            <person name="Clifford R.J."/>
            <person name="Onmus-Leone F."/>
            <person name="Yang Y."/>
            <person name="Jiang J."/>
            <person name="Leguia M."/>
            <person name="Kasper M.R."/>
            <person name="Maguina C."/>
            <person name="Lesho E.P."/>
            <person name="Jarman R.G."/>
            <person name="Richards A.L."/>
            <person name="Blazes D."/>
        </authorList>
    </citation>
    <scope>NUCLEOTIDE SEQUENCE [LARGE SCALE GENOMIC DNA]</scope>
    <source>
        <strain evidence="2 3">20.00</strain>
    </source>
</reference>
<name>A0A0M4LGI5_9HYPH</name>
<dbReference type="KEGG" id="banc:PU02_0743"/>
<accession>A0A0M4LGI5</accession>
<dbReference type="PATRIC" id="fig|1318743.3.peg.757"/>
<feature type="domain" description="Histidine phosphotransferase ChpT C-terminal" evidence="1">
    <location>
        <begin position="82"/>
        <end position="201"/>
    </location>
</feature>
<dbReference type="EMBL" id="CP010401">
    <property type="protein sequence ID" value="ALE03557.1"/>
    <property type="molecule type" value="Genomic_DNA"/>
</dbReference>
<dbReference type="Proteomes" id="UP000057213">
    <property type="component" value="Chromosome"/>
</dbReference>
<keyword evidence="3" id="KW-1185">Reference proteome</keyword>
<keyword evidence="2" id="KW-0418">Kinase</keyword>
<proteinExistence type="predicted"/>
<evidence type="ECO:0000313" key="2">
    <source>
        <dbReference type="EMBL" id="ALE03557.1"/>
    </source>
</evidence>
<gene>
    <name evidence="2" type="ORF">PU02_0743</name>
</gene>
<dbReference type="GO" id="GO:0016301">
    <property type="term" value="F:kinase activity"/>
    <property type="evidence" value="ECO:0007669"/>
    <property type="project" value="UniProtKB-KW"/>
</dbReference>
<dbReference type="STRING" id="1318743.PU02_0743"/>
<organism evidence="2 3">
    <name type="scientific">Bartonella ancashensis</name>
    <dbReference type="NCBI Taxonomy" id="1318743"/>
    <lineage>
        <taxon>Bacteria</taxon>
        <taxon>Pseudomonadati</taxon>
        <taxon>Pseudomonadota</taxon>
        <taxon>Alphaproteobacteria</taxon>
        <taxon>Hyphomicrobiales</taxon>
        <taxon>Bartonellaceae</taxon>
        <taxon>Bartonella</taxon>
    </lineage>
</organism>
<protein>
    <submittedName>
        <fullName evidence="2">Signal transduction histidine kinase</fullName>
    </submittedName>
</protein>
<dbReference type="Gene3D" id="1.10.287.130">
    <property type="match status" value="1"/>
</dbReference>
<keyword evidence="2" id="KW-0808">Transferase</keyword>